<dbReference type="GO" id="GO:0003735">
    <property type="term" value="F:structural constituent of ribosome"/>
    <property type="evidence" value="ECO:0007669"/>
    <property type="project" value="InterPro"/>
</dbReference>
<evidence type="ECO:0000256" key="6">
    <source>
        <dbReference type="HAMAP-Rule" id="MF_00360"/>
    </source>
</evidence>
<dbReference type="PANTHER" id="PTHR21011">
    <property type="entry name" value="MITOCHONDRIAL 28S RIBOSOMAL PROTEIN S6"/>
    <property type="match status" value="1"/>
</dbReference>
<name>A0A3N1UNL3_9BACT</name>
<dbReference type="RefSeq" id="WP_123290716.1">
    <property type="nucleotide sequence ID" value="NZ_RJVA01000013.1"/>
</dbReference>
<dbReference type="GO" id="GO:1990904">
    <property type="term" value="C:ribonucleoprotein complex"/>
    <property type="evidence" value="ECO:0007669"/>
    <property type="project" value="UniProtKB-KW"/>
</dbReference>
<dbReference type="PANTHER" id="PTHR21011:SF1">
    <property type="entry name" value="SMALL RIBOSOMAL SUBUNIT PROTEIN BS6M"/>
    <property type="match status" value="1"/>
</dbReference>
<evidence type="ECO:0000256" key="5">
    <source>
        <dbReference type="ARBA" id="ARBA00035294"/>
    </source>
</evidence>
<comment type="caution">
    <text evidence="8">The sequence shown here is derived from an EMBL/GenBank/DDBJ whole genome shotgun (WGS) entry which is preliminary data.</text>
</comment>
<evidence type="ECO:0000256" key="2">
    <source>
        <dbReference type="ARBA" id="ARBA00022980"/>
    </source>
</evidence>
<keyword evidence="3 6" id="KW-0687">Ribonucleoprotein</keyword>
<evidence type="ECO:0000313" key="9">
    <source>
        <dbReference type="Proteomes" id="UP000276223"/>
    </source>
</evidence>
<dbReference type="Pfam" id="PF01250">
    <property type="entry name" value="Ribosomal_S6"/>
    <property type="match status" value="1"/>
</dbReference>
<dbReference type="InterPro" id="IPR035980">
    <property type="entry name" value="Ribosomal_bS6_sf"/>
</dbReference>
<comment type="function">
    <text evidence="4 6">Binds together with bS18 to 16S ribosomal RNA.</text>
</comment>
<reference evidence="8 9" key="1">
    <citation type="submission" date="2018-11" db="EMBL/GenBank/DDBJ databases">
        <title>Genomic Encyclopedia of Type Strains, Phase IV (KMG-IV): sequencing the most valuable type-strain genomes for metagenomic binning, comparative biology and taxonomic classification.</title>
        <authorList>
            <person name="Goeker M."/>
        </authorList>
    </citation>
    <scope>NUCLEOTIDE SEQUENCE [LARGE SCALE GENOMIC DNA]</scope>
    <source>
        <strain evidence="8 9">DSM 22027</strain>
    </source>
</reference>
<protein>
    <recommendedName>
        <fullName evidence="5 6">Small ribosomal subunit protein bS6</fullName>
    </recommendedName>
</protein>
<accession>A0A3N1UNL3</accession>
<proteinExistence type="inferred from homology"/>
<feature type="compositionally biased region" description="Acidic residues" evidence="7">
    <location>
        <begin position="132"/>
        <end position="146"/>
    </location>
</feature>
<dbReference type="EMBL" id="RJVA01000013">
    <property type="protein sequence ID" value="ROQ90989.1"/>
    <property type="molecule type" value="Genomic_DNA"/>
</dbReference>
<comment type="similarity">
    <text evidence="1 6">Belongs to the bacterial ribosomal protein bS6 family.</text>
</comment>
<dbReference type="InterPro" id="IPR014717">
    <property type="entry name" value="Transl_elong_EF1B/ribsomal_bS6"/>
</dbReference>
<dbReference type="GO" id="GO:0005737">
    <property type="term" value="C:cytoplasm"/>
    <property type="evidence" value="ECO:0007669"/>
    <property type="project" value="UniProtKB-ARBA"/>
</dbReference>
<keyword evidence="2 6" id="KW-0689">Ribosomal protein</keyword>
<feature type="region of interest" description="Disordered" evidence="7">
    <location>
        <begin position="99"/>
        <end position="146"/>
    </location>
</feature>
<dbReference type="NCBIfam" id="TIGR00166">
    <property type="entry name" value="S6"/>
    <property type="match status" value="1"/>
</dbReference>
<evidence type="ECO:0000256" key="1">
    <source>
        <dbReference type="ARBA" id="ARBA00009512"/>
    </source>
</evidence>
<dbReference type="CDD" id="cd00473">
    <property type="entry name" value="bS6"/>
    <property type="match status" value="1"/>
</dbReference>
<organism evidence="8 9">
    <name type="scientific">Desulfosoma caldarium</name>
    <dbReference type="NCBI Taxonomy" id="610254"/>
    <lineage>
        <taxon>Bacteria</taxon>
        <taxon>Pseudomonadati</taxon>
        <taxon>Thermodesulfobacteriota</taxon>
        <taxon>Syntrophobacteria</taxon>
        <taxon>Syntrophobacterales</taxon>
        <taxon>Syntrophobacteraceae</taxon>
        <taxon>Desulfosoma</taxon>
    </lineage>
</organism>
<dbReference type="AlphaFoldDB" id="A0A3N1UNL3"/>
<dbReference type="Gene3D" id="3.30.70.60">
    <property type="match status" value="1"/>
</dbReference>
<evidence type="ECO:0000256" key="3">
    <source>
        <dbReference type="ARBA" id="ARBA00023274"/>
    </source>
</evidence>
<dbReference type="HAMAP" id="MF_00360">
    <property type="entry name" value="Ribosomal_bS6"/>
    <property type="match status" value="1"/>
</dbReference>
<dbReference type="SUPFAM" id="SSF54995">
    <property type="entry name" value="Ribosomal protein S6"/>
    <property type="match status" value="1"/>
</dbReference>
<evidence type="ECO:0000256" key="4">
    <source>
        <dbReference type="ARBA" id="ARBA00035104"/>
    </source>
</evidence>
<dbReference type="InterPro" id="IPR000529">
    <property type="entry name" value="Ribosomal_bS6"/>
</dbReference>
<dbReference type="GO" id="GO:0006412">
    <property type="term" value="P:translation"/>
    <property type="evidence" value="ECO:0007669"/>
    <property type="project" value="UniProtKB-UniRule"/>
</dbReference>
<keyword evidence="6" id="KW-0694">RNA-binding</keyword>
<keyword evidence="6" id="KW-0699">rRNA-binding</keyword>
<dbReference type="InterPro" id="IPR020814">
    <property type="entry name" value="Ribosomal_S6_plastid/chlpt"/>
</dbReference>
<dbReference type="GO" id="GO:0070181">
    <property type="term" value="F:small ribosomal subunit rRNA binding"/>
    <property type="evidence" value="ECO:0007669"/>
    <property type="project" value="TreeGrafter"/>
</dbReference>
<keyword evidence="9" id="KW-1185">Reference proteome</keyword>
<gene>
    <name evidence="6" type="primary">rpsF</name>
    <name evidence="8" type="ORF">EDC27_2264</name>
</gene>
<dbReference type="GO" id="GO:0005840">
    <property type="term" value="C:ribosome"/>
    <property type="evidence" value="ECO:0007669"/>
    <property type="project" value="UniProtKB-KW"/>
</dbReference>
<evidence type="ECO:0000313" key="8">
    <source>
        <dbReference type="EMBL" id="ROQ90989.1"/>
    </source>
</evidence>
<feature type="compositionally biased region" description="Basic and acidic residues" evidence="7">
    <location>
        <begin position="99"/>
        <end position="108"/>
    </location>
</feature>
<evidence type="ECO:0000256" key="7">
    <source>
        <dbReference type="SAM" id="MobiDB-lite"/>
    </source>
</evidence>
<sequence>MQLRKYESFFIVDPDLPEDAYQGVAQKFQGVVESGGGTVLTYTPWGKKKLAYPVRKKSYGYYVLMEFASGPDLIAELERTMRIDERVLKFITVKLDDAFDPEKEKDQQRPGPMPPSDDEEEAELPPQFDAERGEEEEEEEGEDDKE</sequence>
<dbReference type="Proteomes" id="UP000276223">
    <property type="component" value="Unassembled WGS sequence"/>
</dbReference>
<dbReference type="OrthoDB" id="9812702at2"/>